<dbReference type="InterPro" id="IPR050448">
    <property type="entry name" value="OpgB/LTA_synthase_biosynth"/>
</dbReference>
<feature type="binding site" evidence="10">
    <location>
        <position position="485"/>
    </location>
    <ligand>
        <name>Mn(2+)</name>
        <dbReference type="ChEBI" id="CHEBI:29035"/>
    </ligand>
</feature>
<evidence type="ECO:0000256" key="9">
    <source>
        <dbReference type="PIRSR" id="PIRSR005091-2"/>
    </source>
</evidence>
<evidence type="ECO:0000256" key="11">
    <source>
        <dbReference type="SAM" id="Phobius"/>
    </source>
</evidence>
<keyword evidence="5 11" id="KW-1133">Transmembrane helix</keyword>
<keyword evidence="9" id="KW-0464">Manganese</keyword>
<dbReference type="Pfam" id="PF00884">
    <property type="entry name" value="Sulfatase"/>
    <property type="match status" value="1"/>
</dbReference>
<dbReference type="Proteomes" id="UP000281498">
    <property type="component" value="Unassembled WGS sequence"/>
</dbReference>
<feature type="transmembrane region" description="Helical" evidence="11">
    <location>
        <begin position="41"/>
        <end position="61"/>
    </location>
</feature>
<keyword evidence="3 7" id="KW-1003">Cell membrane</keyword>
<dbReference type="PANTHER" id="PTHR47371:SF1">
    <property type="entry name" value="LIPOTEICHOIC ACID SYNTHASE-LIKE YQGS"/>
    <property type="match status" value="1"/>
</dbReference>
<dbReference type="CDD" id="cd16015">
    <property type="entry name" value="LTA_synthase"/>
    <property type="match status" value="1"/>
</dbReference>
<keyword evidence="9" id="KW-0479">Metal-binding</keyword>
<dbReference type="InterPro" id="IPR000917">
    <property type="entry name" value="Sulfatase_N"/>
</dbReference>
<dbReference type="EMBL" id="PDOE01000001">
    <property type="protein sequence ID" value="RKL69246.1"/>
    <property type="molecule type" value="Genomic_DNA"/>
</dbReference>
<dbReference type="Gene3D" id="3.40.720.10">
    <property type="entry name" value="Alkaline Phosphatase, subunit A"/>
    <property type="match status" value="1"/>
</dbReference>
<evidence type="ECO:0000256" key="1">
    <source>
        <dbReference type="ARBA" id="ARBA00004651"/>
    </source>
</evidence>
<dbReference type="GO" id="GO:0046872">
    <property type="term" value="F:metal ion binding"/>
    <property type="evidence" value="ECO:0007669"/>
    <property type="project" value="UniProtKB-KW"/>
</dbReference>
<feature type="transmembrane region" description="Helical" evidence="11">
    <location>
        <begin position="10"/>
        <end position="29"/>
    </location>
</feature>
<evidence type="ECO:0000256" key="8">
    <source>
        <dbReference type="PIRSR" id="PIRSR005091-1"/>
    </source>
</evidence>
<evidence type="ECO:0000256" key="3">
    <source>
        <dbReference type="ARBA" id="ARBA00022475"/>
    </source>
</evidence>
<feature type="binding site" evidence="10">
    <location>
        <position position="268"/>
    </location>
    <ligand>
        <name>Mn(2+)</name>
        <dbReference type="ChEBI" id="CHEBI:29035"/>
    </ligand>
</feature>
<dbReference type="Gene3D" id="3.30.1120.170">
    <property type="match status" value="1"/>
</dbReference>
<feature type="transmembrane region" description="Helical" evidence="11">
    <location>
        <begin position="68"/>
        <end position="89"/>
    </location>
</feature>
<feature type="transmembrane region" description="Helical" evidence="11">
    <location>
        <begin position="118"/>
        <end position="137"/>
    </location>
</feature>
<comment type="caution">
    <text evidence="13">The sequence shown here is derived from an EMBL/GenBank/DDBJ whole genome shotgun (WGS) entry which is preliminary data.</text>
</comment>
<feature type="transmembrane region" description="Helical" evidence="11">
    <location>
        <begin position="158"/>
        <end position="175"/>
    </location>
</feature>
<feature type="binding site" evidence="10">
    <location>
        <position position="484"/>
    </location>
    <ligand>
        <name>Mn(2+)</name>
        <dbReference type="ChEBI" id="CHEBI:29035"/>
    </ligand>
</feature>
<feature type="active site" evidence="8">
    <location>
        <position position="310"/>
    </location>
</feature>
<evidence type="ECO:0000256" key="4">
    <source>
        <dbReference type="ARBA" id="ARBA00022692"/>
    </source>
</evidence>
<reference evidence="13 14" key="1">
    <citation type="submission" date="2017-10" db="EMBL/GenBank/DDBJ databases">
        <title>Bacillus sp. nov., a halophilic bacterium isolated from a Keqin Lake.</title>
        <authorList>
            <person name="Wang H."/>
        </authorList>
    </citation>
    <scope>NUCLEOTIDE SEQUENCE [LARGE SCALE GENOMIC DNA]</scope>
    <source>
        <strain evidence="13 14">KCTC 13187</strain>
    </source>
</reference>
<evidence type="ECO:0000256" key="10">
    <source>
        <dbReference type="PIRSR" id="PIRSR005091-3"/>
    </source>
</evidence>
<keyword evidence="6 7" id="KW-0472">Membrane</keyword>
<dbReference type="PANTHER" id="PTHR47371">
    <property type="entry name" value="LIPOTEICHOIC ACID SYNTHASE"/>
    <property type="match status" value="1"/>
</dbReference>
<sequence length="650" mass="74930">MKQIISSKPLVFWVVLAFLWVKTIIVSLTEFQFSLENVNQLIILLLNPLPVLLLAFTFILMQKEKRQTGLLLIFMSLISAILYANIVYYREFTDFITIPLLLMGNNINDLGSSVQTLVNGYDLLFFIDIPIAAILLYKWKKVRNTPDEKYSFKKLSPLYGLIILITIANISLANIERPELLTRTFDRDLLVKNLGIYSYHIYDAQLHITSSVPRVFANESELEEVNDYINEEAIDYIIKEDNEDMEKSEEKDLFGIAEGKNVIFVAAESLQDFVINETVNGEEITPFLNDLIDDSLYFEEFYHQSAQGKSSDSEFLIANSLYPSARGAVFFTHSSNDYYAMPEVMKENGYYTASLHGNNGSFWNRNVMYEQFGYDRFYTKDDYNVTEENSIGWGLKDIPFMEQSVDHMLDMPQPFYTNLITLTNHFPFDLGEEDMYIDRYDSNSNTLNKYFPTVRYMDESIKELFNELKENGLYEDSMIIIYGDHNGISTNHNKAMGQYLDKEVTPFVEVELQQVPLIIHIPGAEGETISTVSGQIDVRPTLFHLLGLEIENQTIFGNNLFSEDREELVILRNGDFITDEAMFIGNTCYDKTTGEPAETPLCESYKEKVQEELQLSDSIIQGDLLRFSESIKEQQPIQSINKNTFNEQEH</sequence>
<proteinExistence type="inferred from homology"/>
<evidence type="ECO:0000259" key="12">
    <source>
        <dbReference type="Pfam" id="PF00884"/>
    </source>
</evidence>
<comment type="subcellular location">
    <subcellularLocation>
        <location evidence="1">Cell membrane</location>
        <topology evidence="1">Multi-pass membrane protein</topology>
    </subcellularLocation>
</comment>
<dbReference type="RefSeq" id="WP_110936115.1">
    <property type="nucleotide sequence ID" value="NZ_KZ614146.1"/>
</dbReference>
<organism evidence="13 14">
    <name type="scientific">Salipaludibacillus neizhouensis</name>
    <dbReference type="NCBI Taxonomy" id="885475"/>
    <lineage>
        <taxon>Bacteria</taxon>
        <taxon>Bacillati</taxon>
        <taxon>Bacillota</taxon>
        <taxon>Bacilli</taxon>
        <taxon>Bacillales</taxon>
        <taxon>Bacillaceae</taxon>
    </lineage>
</organism>
<keyword evidence="14" id="KW-1185">Reference proteome</keyword>
<evidence type="ECO:0000256" key="7">
    <source>
        <dbReference type="PIRNR" id="PIRNR005091"/>
    </source>
</evidence>
<evidence type="ECO:0000313" key="14">
    <source>
        <dbReference type="Proteomes" id="UP000281498"/>
    </source>
</evidence>
<evidence type="ECO:0000256" key="5">
    <source>
        <dbReference type="ARBA" id="ARBA00022989"/>
    </source>
</evidence>
<dbReference type="PIRSF" id="PIRSF005091">
    <property type="entry name" value="Mmb_sulf_HI1246"/>
    <property type="match status" value="1"/>
</dbReference>
<dbReference type="GO" id="GO:0005886">
    <property type="term" value="C:plasma membrane"/>
    <property type="evidence" value="ECO:0007669"/>
    <property type="project" value="UniProtKB-SubCell"/>
</dbReference>
<keyword evidence="4 11" id="KW-0812">Transmembrane</keyword>
<comment type="similarity">
    <text evidence="2 7">Belongs to the LTA synthase family.</text>
</comment>
<feature type="domain" description="Sulfatase N-terminal" evidence="12">
    <location>
        <begin position="260"/>
        <end position="547"/>
    </location>
</feature>
<dbReference type="AlphaFoldDB" id="A0A3A9KY17"/>
<name>A0A3A9KY17_9BACI</name>
<accession>A0A3A9KY17</accession>
<dbReference type="OrthoDB" id="5901192at2"/>
<gene>
    <name evidence="13" type="ORF">CR203_04245</name>
</gene>
<evidence type="ECO:0000256" key="2">
    <source>
        <dbReference type="ARBA" id="ARBA00009983"/>
    </source>
</evidence>
<dbReference type="InterPro" id="IPR017850">
    <property type="entry name" value="Alkaline_phosphatase_core_sf"/>
</dbReference>
<feature type="binding site" evidence="9">
    <location>
        <position position="425"/>
    </location>
    <ligand>
        <name>substrate</name>
    </ligand>
</feature>
<protein>
    <recommendedName>
        <fullName evidence="12">Sulfatase N-terminal domain-containing protein</fullName>
    </recommendedName>
</protein>
<evidence type="ECO:0000313" key="13">
    <source>
        <dbReference type="EMBL" id="RKL69246.1"/>
    </source>
</evidence>
<dbReference type="SUPFAM" id="SSF53649">
    <property type="entry name" value="Alkaline phosphatase-like"/>
    <property type="match status" value="1"/>
</dbReference>
<evidence type="ECO:0000256" key="6">
    <source>
        <dbReference type="ARBA" id="ARBA00023136"/>
    </source>
</evidence>
<dbReference type="InterPro" id="IPR012160">
    <property type="entry name" value="LtaS-like"/>
</dbReference>